<comment type="caution">
    <text evidence="1">The sequence shown here is derived from an EMBL/GenBank/DDBJ whole genome shotgun (WGS) entry which is preliminary data.</text>
</comment>
<keyword evidence="2" id="KW-1185">Reference proteome</keyword>
<name>A0ACC1YQQ1_MELAZ</name>
<gene>
    <name evidence="1" type="ORF">OWV82_004365</name>
</gene>
<evidence type="ECO:0000313" key="2">
    <source>
        <dbReference type="Proteomes" id="UP001164539"/>
    </source>
</evidence>
<accession>A0ACC1YQQ1</accession>
<protein>
    <submittedName>
        <fullName evidence="1">Uncharacterized protein</fullName>
    </submittedName>
</protein>
<proteinExistence type="predicted"/>
<dbReference type="EMBL" id="CM051395">
    <property type="protein sequence ID" value="KAJ4725503.1"/>
    <property type="molecule type" value="Genomic_DNA"/>
</dbReference>
<evidence type="ECO:0000313" key="1">
    <source>
        <dbReference type="EMBL" id="KAJ4725503.1"/>
    </source>
</evidence>
<sequence>METPFNQILNQLQPAVTTIIIEDLPTQDNLYQKLQEHNSFAAPWIAFASVFSIILSDIALNHAWVQNTKETKQVCLTHQTCYIYSAIRLGSVSKAKIDFSGSAINFLFVV</sequence>
<organism evidence="1 2">
    <name type="scientific">Melia azedarach</name>
    <name type="common">Chinaberry tree</name>
    <dbReference type="NCBI Taxonomy" id="155640"/>
    <lineage>
        <taxon>Eukaryota</taxon>
        <taxon>Viridiplantae</taxon>
        <taxon>Streptophyta</taxon>
        <taxon>Embryophyta</taxon>
        <taxon>Tracheophyta</taxon>
        <taxon>Spermatophyta</taxon>
        <taxon>Magnoliopsida</taxon>
        <taxon>eudicotyledons</taxon>
        <taxon>Gunneridae</taxon>
        <taxon>Pentapetalae</taxon>
        <taxon>rosids</taxon>
        <taxon>malvids</taxon>
        <taxon>Sapindales</taxon>
        <taxon>Meliaceae</taxon>
        <taxon>Melia</taxon>
    </lineage>
</organism>
<dbReference type="Proteomes" id="UP001164539">
    <property type="component" value="Chromosome 2"/>
</dbReference>
<reference evidence="1 2" key="1">
    <citation type="journal article" date="2023" name="Science">
        <title>Complex scaffold remodeling in plant triterpene biosynthesis.</title>
        <authorList>
            <person name="De La Pena R."/>
            <person name="Hodgson H."/>
            <person name="Liu J.C."/>
            <person name="Stephenson M.J."/>
            <person name="Martin A.C."/>
            <person name="Owen C."/>
            <person name="Harkess A."/>
            <person name="Leebens-Mack J."/>
            <person name="Jimenez L.E."/>
            <person name="Osbourn A."/>
            <person name="Sattely E.S."/>
        </authorList>
    </citation>
    <scope>NUCLEOTIDE SEQUENCE [LARGE SCALE GENOMIC DNA]</scope>
    <source>
        <strain evidence="2">cv. JPN11</strain>
        <tissue evidence="1">Leaf</tissue>
    </source>
</reference>